<keyword evidence="1" id="KW-0812">Transmembrane</keyword>
<reference evidence="4" key="1">
    <citation type="submission" date="2019-12" db="EMBL/GenBank/DDBJ databases">
        <authorList>
            <person name="Awala S.I."/>
            <person name="Rhee S.K."/>
        </authorList>
    </citation>
    <scope>NUCLEOTIDE SEQUENCE [LARGE SCALE GENOMIC DNA]</scope>
    <source>
        <strain evidence="4">IM1</strain>
    </source>
</reference>
<proteinExistence type="predicted"/>
<dbReference type="EMBL" id="CP046565">
    <property type="protein sequence ID" value="QJD29990.1"/>
    <property type="molecule type" value="Genomic_DNA"/>
</dbReference>
<protein>
    <recommendedName>
        <fullName evidence="2">Rhodanese domain-containing protein</fullName>
    </recommendedName>
</protein>
<evidence type="ECO:0000313" key="3">
    <source>
        <dbReference type="EMBL" id="QJD29990.1"/>
    </source>
</evidence>
<feature type="domain" description="Rhodanese" evidence="2">
    <location>
        <begin position="169"/>
        <end position="211"/>
    </location>
</feature>
<gene>
    <name evidence="3" type="ORF">GNH96_08420</name>
</gene>
<dbReference type="RefSeq" id="WP_169603270.1">
    <property type="nucleotide sequence ID" value="NZ_CP046565.1"/>
</dbReference>
<organism evidence="3 4">
    <name type="scientific">Methylococcus geothermalis</name>
    <dbReference type="NCBI Taxonomy" id="2681310"/>
    <lineage>
        <taxon>Bacteria</taxon>
        <taxon>Pseudomonadati</taxon>
        <taxon>Pseudomonadota</taxon>
        <taxon>Gammaproteobacteria</taxon>
        <taxon>Methylococcales</taxon>
        <taxon>Methylococcaceae</taxon>
        <taxon>Methylococcus</taxon>
    </lineage>
</organism>
<dbReference type="AlphaFoldDB" id="A0A858Q842"/>
<evidence type="ECO:0000256" key="1">
    <source>
        <dbReference type="SAM" id="Phobius"/>
    </source>
</evidence>
<keyword evidence="4" id="KW-1185">Reference proteome</keyword>
<dbReference type="Proteomes" id="UP000503004">
    <property type="component" value="Chromosome"/>
</dbReference>
<evidence type="ECO:0000313" key="4">
    <source>
        <dbReference type="Proteomes" id="UP000503004"/>
    </source>
</evidence>
<dbReference type="KEGG" id="metu:GNH96_08420"/>
<dbReference type="InterPro" id="IPR046575">
    <property type="entry name" value="DUF6635"/>
</dbReference>
<dbReference type="Pfam" id="PF20340">
    <property type="entry name" value="DUF6635"/>
    <property type="match status" value="2"/>
</dbReference>
<sequence>MKSDSSIPDSEAAIRELLERATARGVAGYIESRKARIPDFVERYFSFRGAWELHKKTLGRDYYRIPVNLLWSLPAFLAHAAAAISEKLGASAAAHWLGKVPSGLPTAFQNELNWLIHVELLELPYSDGIRQSTKDALLEAILSDSELSARLAEYLGVIQSRAESEAFRAILAAKLAEYGKTRQAATELAGNIATLAGGYAAFGQLTPGAVSAGSAAAAAIAQQIAIANFWLGPTLGAWYYTVFPASASFALIAASTGAVMAALGVLAALSAVVVDPLLAKTGFHRRRLERFVDALEPMLAGREGGDYRVHDHYLARVFDLVDLLRLAARAARA</sequence>
<keyword evidence="1" id="KW-0472">Membrane</keyword>
<evidence type="ECO:0000259" key="2">
    <source>
        <dbReference type="PROSITE" id="PS50206"/>
    </source>
</evidence>
<name>A0A858Q842_9GAMM</name>
<dbReference type="InterPro" id="IPR001763">
    <property type="entry name" value="Rhodanese-like_dom"/>
</dbReference>
<keyword evidence="1" id="KW-1133">Transmembrane helix</keyword>
<dbReference type="PROSITE" id="PS50206">
    <property type="entry name" value="RHODANESE_3"/>
    <property type="match status" value="1"/>
</dbReference>
<feature type="transmembrane region" description="Helical" evidence="1">
    <location>
        <begin position="249"/>
        <end position="278"/>
    </location>
</feature>
<accession>A0A858Q842</accession>